<gene>
    <name evidence="2" type="ORF">BCR43DRAFT_315910</name>
</gene>
<dbReference type="AlphaFoldDB" id="A0A1X2HB55"/>
<dbReference type="InParanoid" id="A0A1X2HB55"/>
<evidence type="ECO:0000313" key="2">
    <source>
        <dbReference type="EMBL" id="ORY95889.1"/>
    </source>
</evidence>
<sequence length="527" mass="59820">MSNYPTLRNPLLDSSPPAASQRTRRFMMGGLSTSASIKSISSASTASFKSLFTRSIQQLSSVGSQMRLGQSHKRIGPSLTFSAGKGAGGAEKYFAKPKTMKRTGSLMVATHKEVQEEPMVHYNGSYNTMDQFSDEQLQWIYSEPVSGIGVRQPLKDCCTDSIVMRKPVKRSQTFPTVRQPARPVSSKAMFYLRVIQITNKNTSKPCYLRCAVQINQDIMMGQHVASEKCGKNSTQADVDEIFLLDFDEPSTVTVRVFSQPRSALGGLFANRSRQQDSYLGREDFQVSVRPTDKELRRVQLVDGPECDLIVVCGTFVSIGAQALLENRRLFSEYITVYARGRGIPKWERYWAALHGNELLLYDFEYKESRPPLFVIPLRYFVLAMHPSVEDDERQVDVGALGLALQFTERVVNPREVWTFDEDDVSHFEGRMYVLPDNAVMSAQWEAAFAQVASFLDEFRNLQEDSQDDEEEDEYDSDEYDEDEDEEKEFRSSLSDLGRGFETLSLLDHTHPCHYHNSGKYVPAKFLW</sequence>
<name>A0A1X2HB55_SYNRA</name>
<keyword evidence="3" id="KW-1185">Reference proteome</keyword>
<organism evidence="2 3">
    <name type="scientific">Syncephalastrum racemosum</name>
    <name type="common">Filamentous fungus</name>
    <dbReference type="NCBI Taxonomy" id="13706"/>
    <lineage>
        <taxon>Eukaryota</taxon>
        <taxon>Fungi</taxon>
        <taxon>Fungi incertae sedis</taxon>
        <taxon>Mucoromycota</taxon>
        <taxon>Mucoromycotina</taxon>
        <taxon>Mucoromycetes</taxon>
        <taxon>Mucorales</taxon>
        <taxon>Syncephalastraceae</taxon>
        <taxon>Syncephalastrum</taxon>
    </lineage>
</organism>
<evidence type="ECO:0000313" key="3">
    <source>
        <dbReference type="Proteomes" id="UP000242180"/>
    </source>
</evidence>
<comment type="caution">
    <text evidence="2">The sequence shown here is derived from an EMBL/GenBank/DDBJ whole genome shotgun (WGS) entry which is preliminary data.</text>
</comment>
<dbReference type="Proteomes" id="UP000242180">
    <property type="component" value="Unassembled WGS sequence"/>
</dbReference>
<evidence type="ECO:0008006" key="4">
    <source>
        <dbReference type="Google" id="ProtNLM"/>
    </source>
</evidence>
<feature type="compositionally biased region" description="Acidic residues" evidence="1">
    <location>
        <begin position="464"/>
        <end position="486"/>
    </location>
</feature>
<evidence type="ECO:0000256" key="1">
    <source>
        <dbReference type="SAM" id="MobiDB-lite"/>
    </source>
</evidence>
<dbReference type="EMBL" id="MCGN01000006">
    <property type="protein sequence ID" value="ORY95889.1"/>
    <property type="molecule type" value="Genomic_DNA"/>
</dbReference>
<accession>A0A1X2HB55</accession>
<protein>
    <recommendedName>
        <fullName evidence="4">PH domain-containing protein</fullName>
    </recommendedName>
</protein>
<proteinExistence type="predicted"/>
<feature type="region of interest" description="Disordered" evidence="1">
    <location>
        <begin position="462"/>
        <end position="493"/>
    </location>
</feature>
<dbReference type="OrthoDB" id="2261218at2759"/>
<reference evidence="2 3" key="1">
    <citation type="submission" date="2016-07" db="EMBL/GenBank/DDBJ databases">
        <title>Pervasive Adenine N6-methylation of Active Genes in Fungi.</title>
        <authorList>
            <consortium name="DOE Joint Genome Institute"/>
            <person name="Mondo S.J."/>
            <person name="Dannebaum R.O."/>
            <person name="Kuo R.C."/>
            <person name="Labutti K."/>
            <person name="Haridas S."/>
            <person name="Kuo A."/>
            <person name="Salamov A."/>
            <person name="Ahrendt S.R."/>
            <person name="Lipzen A."/>
            <person name="Sullivan W."/>
            <person name="Andreopoulos W.B."/>
            <person name="Clum A."/>
            <person name="Lindquist E."/>
            <person name="Daum C."/>
            <person name="Ramamoorthy G.K."/>
            <person name="Gryganskyi A."/>
            <person name="Culley D."/>
            <person name="Magnuson J.K."/>
            <person name="James T.Y."/>
            <person name="O'Malley M.A."/>
            <person name="Stajich J.E."/>
            <person name="Spatafora J.W."/>
            <person name="Visel A."/>
            <person name="Grigoriev I.V."/>
        </authorList>
    </citation>
    <scope>NUCLEOTIDE SEQUENCE [LARGE SCALE GENOMIC DNA]</scope>
    <source>
        <strain evidence="2 3">NRRL 2496</strain>
    </source>
</reference>
<dbReference type="STRING" id="13706.A0A1X2HB55"/>